<proteinExistence type="inferred from homology"/>
<dbReference type="GO" id="GO:0046872">
    <property type="term" value="F:metal ion binding"/>
    <property type="evidence" value="ECO:0007669"/>
    <property type="project" value="UniProtKB-KW"/>
</dbReference>
<dbReference type="Gene3D" id="3.20.20.140">
    <property type="entry name" value="Metal-dependent hydrolases"/>
    <property type="match status" value="1"/>
</dbReference>
<dbReference type="OrthoDB" id="9810005at2"/>
<feature type="binding site" evidence="4">
    <location>
        <position position="11"/>
    </location>
    <ligand>
        <name>a divalent metal cation</name>
        <dbReference type="ChEBI" id="CHEBI:60240"/>
        <label>1</label>
    </ligand>
</feature>
<dbReference type="GO" id="GO:0005829">
    <property type="term" value="C:cytosol"/>
    <property type="evidence" value="ECO:0007669"/>
    <property type="project" value="TreeGrafter"/>
</dbReference>
<reference evidence="5 6" key="1">
    <citation type="submission" date="2019-06" db="EMBL/GenBank/DDBJ databases">
        <title>Draft genome of Aliikangiella marina GYP-15.</title>
        <authorList>
            <person name="Wang G."/>
        </authorList>
    </citation>
    <scope>NUCLEOTIDE SEQUENCE [LARGE SCALE GENOMIC DNA]</scope>
    <source>
        <strain evidence="5 6">GYP-15</strain>
    </source>
</reference>
<keyword evidence="3" id="KW-0378">Hydrolase</keyword>
<comment type="caution">
    <text evidence="5">The sequence shown here is derived from an EMBL/GenBank/DDBJ whole genome shotgun (WGS) entry which is preliminary data.</text>
</comment>
<dbReference type="PROSITE" id="PS01091">
    <property type="entry name" value="TATD_3"/>
    <property type="match status" value="1"/>
</dbReference>
<feature type="binding site" evidence="4">
    <location>
        <position position="13"/>
    </location>
    <ligand>
        <name>a divalent metal cation</name>
        <dbReference type="ChEBI" id="CHEBI:60240"/>
        <label>1</label>
    </ligand>
</feature>
<feature type="binding site" evidence="4">
    <location>
        <position position="133"/>
    </location>
    <ligand>
        <name>a divalent metal cation</name>
        <dbReference type="ChEBI" id="CHEBI:60240"/>
        <label>2</label>
    </ligand>
</feature>
<dbReference type="RefSeq" id="WP_142943859.1">
    <property type="nucleotide sequence ID" value="NZ_VIKR01000006.1"/>
</dbReference>
<dbReference type="GO" id="GO:0016788">
    <property type="term" value="F:hydrolase activity, acting on ester bonds"/>
    <property type="evidence" value="ECO:0007669"/>
    <property type="project" value="InterPro"/>
</dbReference>
<keyword evidence="2 4" id="KW-0479">Metal-binding</keyword>
<evidence type="ECO:0000256" key="3">
    <source>
        <dbReference type="ARBA" id="ARBA00022801"/>
    </source>
</evidence>
<feature type="binding site" evidence="4">
    <location>
        <position position="97"/>
    </location>
    <ligand>
        <name>a divalent metal cation</name>
        <dbReference type="ChEBI" id="CHEBI:60240"/>
        <label>1</label>
    </ligand>
</feature>
<dbReference type="PANTHER" id="PTHR46124">
    <property type="entry name" value="D-AMINOACYL-TRNA DEACYLASE"/>
    <property type="match status" value="1"/>
</dbReference>
<evidence type="ECO:0000313" key="5">
    <source>
        <dbReference type="EMBL" id="TQV71460.1"/>
    </source>
</evidence>
<dbReference type="InterPro" id="IPR032466">
    <property type="entry name" value="Metal_Hydrolase"/>
</dbReference>
<name>A0A545T2L6_9GAMM</name>
<dbReference type="AlphaFoldDB" id="A0A545T2L6"/>
<feature type="binding site" evidence="4">
    <location>
        <position position="207"/>
    </location>
    <ligand>
        <name>a divalent metal cation</name>
        <dbReference type="ChEBI" id="CHEBI:60240"/>
        <label>1</label>
    </ligand>
</feature>
<dbReference type="EMBL" id="VIKR01000006">
    <property type="protein sequence ID" value="TQV71460.1"/>
    <property type="molecule type" value="Genomic_DNA"/>
</dbReference>
<evidence type="ECO:0000256" key="1">
    <source>
        <dbReference type="ARBA" id="ARBA00009275"/>
    </source>
</evidence>
<dbReference type="PROSITE" id="PS01090">
    <property type="entry name" value="TATD_2"/>
    <property type="match status" value="1"/>
</dbReference>
<dbReference type="PIRSF" id="PIRSF005902">
    <property type="entry name" value="DNase_TatD"/>
    <property type="match status" value="1"/>
</dbReference>
<dbReference type="InterPro" id="IPR018228">
    <property type="entry name" value="DNase_TatD-rel_CS"/>
</dbReference>
<dbReference type="FunFam" id="3.20.20.140:FF:000005">
    <property type="entry name" value="TatD family hydrolase"/>
    <property type="match status" value="1"/>
</dbReference>
<dbReference type="PANTHER" id="PTHR46124:SF3">
    <property type="entry name" value="HYDROLASE"/>
    <property type="match status" value="1"/>
</dbReference>
<evidence type="ECO:0000256" key="2">
    <source>
        <dbReference type="ARBA" id="ARBA00022723"/>
    </source>
</evidence>
<protein>
    <submittedName>
        <fullName evidence="5">TatD family deoxyribonuclease</fullName>
    </submittedName>
</protein>
<evidence type="ECO:0000256" key="4">
    <source>
        <dbReference type="PIRSR" id="PIRSR005902-1"/>
    </source>
</evidence>
<accession>A0A545T2L6</accession>
<dbReference type="Proteomes" id="UP000317839">
    <property type="component" value="Unassembled WGS sequence"/>
</dbReference>
<comment type="similarity">
    <text evidence="1">Belongs to the metallo-dependent hydrolases superfamily. TatD-type hydrolase family.</text>
</comment>
<dbReference type="CDD" id="cd01310">
    <property type="entry name" value="TatD_DNAse"/>
    <property type="match status" value="1"/>
</dbReference>
<dbReference type="InterPro" id="IPR001130">
    <property type="entry name" value="TatD-like"/>
</dbReference>
<evidence type="ECO:0000313" key="6">
    <source>
        <dbReference type="Proteomes" id="UP000317839"/>
    </source>
</evidence>
<keyword evidence="6" id="KW-1185">Reference proteome</keyword>
<dbReference type="Pfam" id="PF01026">
    <property type="entry name" value="TatD_DNase"/>
    <property type="match status" value="1"/>
</dbReference>
<dbReference type="PROSITE" id="PS01137">
    <property type="entry name" value="TATD_1"/>
    <property type="match status" value="1"/>
</dbReference>
<sequence length="259" mass="28955">MISSHRLFDSHCHIDFPEFESKLDTFLAKAESAGIEGILIPGVKREGWRRIRQITARSAICHTALGLHPMFLEEHEEKHLHDLEMALSVGPISAIGEIGLDFYEADSNRSEQLKYFRAQIALAKDAKLPLVLHVRKAHDEVLSELRKINFAEGGIVHAYSGSENQAERYIDLGFKLGFGGAMTFTRALKIRRLAASLPLESIVLETDAPDMPPATCKAPFNTPLHLFDNFTCLVELREESASEIAKQTTENVYSVLNID</sequence>
<feature type="binding site" evidence="4">
    <location>
        <position position="157"/>
    </location>
    <ligand>
        <name>a divalent metal cation</name>
        <dbReference type="ChEBI" id="CHEBI:60240"/>
        <label>2</label>
    </ligand>
</feature>
<dbReference type="SUPFAM" id="SSF51556">
    <property type="entry name" value="Metallo-dependent hydrolases"/>
    <property type="match status" value="1"/>
</dbReference>
<gene>
    <name evidence="5" type="ORF">FLL45_20100</name>
</gene>
<organism evidence="5 6">
    <name type="scientific">Aliikangiella marina</name>
    <dbReference type="NCBI Taxonomy" id="1712262"/>
    <lineage>
        <taxon>Bacteria</taxon>
        <taxon>Pseudomonadati</taxon>
        <taxon>Pseudomonadota</taxon>
        <taxon>Gammaproteobacteria</taxon>
        <taxon>Oceanospirillales</taxon>
        <taxon>Pleioneaceae</taxon>
        <taxon>Aliikangiella</taxon>
    </lineage>
</organism>